<dbReference type="PANTHER" id="PTHR37302:SF1">
    <property type="entry name" value="PROTEIN DINB"/>
    <property type="match status" value="1"/>
</dbReference>
<proteinExistence type="inferred from homology"/>
<dbReference type="Gene3D" id="1.20.120.450">
    <property type="entry name" value="dinb family like domain"/>
    <property type="match status" value="1"/>
</dbReference>
<sequence>MKQRYAIFAAYNRWSNERLYNVAASLPDTDYRADRGAFFSSIHGTLNHMLVADRIWMKRFTKIGDAPTRLDKILYDDLSSLRAARAEEDERIEDFISSLTADDLDGMLRYRTMVNPVEIEQPLSAALDHFFNHQTHHRGQVHCLLTAIIGNIATPSLDLLIFHRETQERPALMKYKPQRSHDVNRP</sequence>
<accession>A0A1W6ZXL3</accession>
<evidence type="ECO:0000256" key="3">
    <source>
        <dbReference type="PIRSR" id="PIRSR607837-1"/>
    </source>
</evidence>
<dbReference type="OrthoDB" id="9807509at2"/>
<dbReference type="KEGG" id="psin:CAK95_25750"/>
<dbReference type="PANTHER" id="PTHR37302">
    <property type="entry name" value="SLR1116 PROTEIN"/>
    <property type="match status" value="1"/>
</dbReference>
<dbReference type="InterPro" id="IPR034660">
    <property type="entry name" value="DinB/YfiT-like"/>
</dbReference>
<dbReference type="RefSeq" id="WP_086090532.1">
    <property type="nucleotide sequence ID" value="NZ_CP021112.1"/>
</dbReference>
<evidence type="ECO:0000256" key="1">
    <source>
        <dbReference type="ARBA" id="ARBA00008635"/>
    </source>
</evidence>
<dbReference type="SUPFAM" id="SSF109854">
    <property type="entry name" value="DinB/YfiT-like putative metalloenzymes"/>
    <property type="match status" value="1"/>
</dbReference>
<dbReference type="Pfam" id="PF05163">
    <property type="entry name" value="DinB"/>
    <property type="match status" value="1"/>
</dbReference>
<dbReference type="InterPro" id="IPR007837">
    <property type="entry name" value="DinB"/>
</dbReference>
<dbReference type="Proteomes" id="UP000194137">
    <property type="component" value="Chromosome"/>
</dbReference>
<keyword evidence="5" id="KW-1185">Reference proteome</keyword>
<reference evidence="4 5" key="1">
    <citation type="submission" date="2017-05" db="EMBL/GenBank/DDBJ databases">
        <title>Full genome sequence of Pseudorhodoplanes sinuspersici.</title>
        <authorList>
            <person name="Dastgheib S.M.M."/>
            <person name="Shavandi M."/>
            <person name="Tirandaz H."/>
        </authorList>
    </citation>
    <scope>NUCLEOTIDE SEQUENCE [LARGE SCALE GENOMIC DNA]</scope>
    <source>
        <strain evidence="4 5">RIPI110</strain>
    </source>
</reference>
<feature type="binding site" evidence="3">
    <location>
        <position position="48"/>
    </location>
    <ligand>
        <name>a divalent metal cation</name>
        <dbReference type="ChEBI" id="CHEBI:60240"/>
    </ligand>
</feature>
<feature type="binding site" evidence="3">
    <location>
        <position position="133"/>
    </location>
    <ligand>
        <name>a divalent metal cation</name>
        <dbReference type="ChEBI" id="CHEBI:60240"/>
    </ligand>
</feature>
<evidence type="ECO:0000313" key="4">
    <source>
        <dbReference type="EMBL" id="ARQ02122.1"/>
    </source>
</evidence>
<gene>
    <name evidence="4" type="ORF">CAK95_25750</name>
</gene>
<name>A0A1W6ZXL3_9HYPH</name>
<comment type="similarity">
    <text evidence="1">Belongs to the DinB family.</text>
</comment>
<dbReference type="GO" id="GO:0046872">
    <property type="term" value="F:metal ion binding"/>
    <property type="evidence" value="ECO:0007669"/>
    <property type="project" value="UniProtKB-KW"/>
</dbReference>
<organism evidence="4 5">
    <name type="scientific">Pseudorhodoplanes sinuspersici</name>
    <dbReference type="NCBI Taxonomy" id="1235591"/>
    <lineage>
        <taxon>Bacteria</taxon>
        <taxon>Pseudomonadati</taxon>
        <taxon>Pseudomonadota</taxon>
        <taxon>Alphaproteobacteria</taxon>
        <taxon>Hyphomicrobiales</taxon>
        <taxon>Pseudorhodoplanes</taxon>
    </lineage>
</organism>
<protein>
    <submittedName>
        <fullName evidence="4">Damage-inducible protein DinB</fullName>
    </submittedName>
</protein>
<keyword evidence="2 3" id="KW-0479">Metal-binding</keyword>
<dbReference type="EMBL" id="CP021112">
    <property type="protein sequence ID" value="ARQ02122.1"/>
    <property type="molecule type" value="Genomic_DNA"/>
</dbReference>
<dbReference type="AlphaFoldDB" id="A0A1W6ZXL3"/>
<evidence type="ECO:0000313" key="5">
    <source>
        <dbReference type="Proteomes" id="UP000194137"/>
    </source>
</evidence>
<feature type="binding site" evidence="3">
    <location>
        <position position="137"/>
    </location>
    <ligand>
        <name>a divalent metal cation</name>
        <dbReference type="ChEBI" id="CHEBI:60240"/>
    </ligand>
</feature>
<evidence type="ECO:0000256" key="2">
    <source>
        <dbReference type="ARBA" id="ARBA00022723"/>
    </source>
</evidence>